<dbReference type="WBParaSite" id="nRc.2.0.1.t14372-RA">
    <property type="protein sequence ID" value="nRc.2.0.1.t14372-RA"/>
    <property type="gene ID" value="nRc.2.0.1.g14372"/>
</dbReference>
<sequence>MHQNISSFVSFDFDIFLSGQRLAGFHFDQFLLLLALKTRVLEKINSLVCAACICCATNVGNFCSALVAFDALSSTGATAAGVEFITGVGGMTIDGGDGGGGGVENNCGITIAGGKTATGG</sequence>
<proteinExistence type="predicted"/>
<keyword evidence="1" id="KW-1185">Reference proteome</keyword>
<accession>A0A915IJL5</accession>
<dbReference type="AlphaFoldDB" id="A0A915IJL5"/>
<dbReference type="Proteomes" id="UP000887565">
    <property type="component" value="Unplaced"/>
</dbReference>
<reference evidence="2" key="1">
    <citation type="submission" date="2022-11" db="UniProtKB">
        <authorList>
            <consortium name="WormBaseParasite"/>
        </authorList>
    </citation>
    <scope>IDENTIFICATION</scope>
</reference>
<evidence type="ECO:0000313" key="1">
    <source>
        <dbReference type="Proteomes" id="UP000887565"/>
    </source>
</evidence>
<name>A0A915IJL5_ROMCU</name>
<organism evidence="1 2">
    <name type="scientific">Romanomermis culicivorax</name>
    <name type="common">Nematode worm</name>
    <dbReference type="NCBI Taxonomy" id="13658"/>
    <lineage>
        <taxon>Eukaryota</taxon>
        <taxon>Metazoa</taxon>
        <taxon>Ecdysozoa</taxon>
        <taxon>Nematoda</taxon>
        <taxon>Enoplea</taxon>
        <taxon>Dorylaimia</taxon>
        <taxon>Mermithida</taxon>
        <taxon>Mermithoidea</taxon>
        <taxon>Mermithidae</taxon>
        <taxon>Romanomermis</taxon>
    </lineage>
</organism>
<evidence type="ECO:0000313" key="2">
    <source>
        <dbReference type="WBParaSite" id="nRc.2.0.1.t14372-RA"/>
    </source>
</evidence>
<protein>
    <submittedName>
        <fullName evidence="2">Uncharacterized protein</fullName>
    </submittedName>
</protein>